<evidence type="ECO:0000256" key="16">
    <source>
        <dbReference type="SAM" id="Phobius"/>
    </source>
</evidence>
<dbReference type="Proteomes" id="UP000306575">
    <property type="component" value="Unassembled WGS sequence"/>
</dbReference>
<evidence type="ECO:0000256" key="7">
    <source>
        <dbReference type="ARBA" id="ARBA00022723"/>
    </source>
</evidence>
<dbReference type="GO" id="GO:0009061">
    <property type="term" value="P:anaerobic respiration"/>
    <property type="evidence" value="ECO:0007669"/>
    <property type="project" value="TreeGrafter"/>
</dbReference>
<evidence type="ECO:0000256" key="1">
    <source>
        <dbReference type="ARBA" id="ARBA00004162"/>
    </source>
</evidence>
<proteinExistence type="inferred from homology"/>
<dbReference type="RefSeq" id="WP_138014559.1">
    <property type="nucleotide sequence ID" value="NZ_SULI01000001.1"/>
</dbReference>
<keyword evidence="7 13" id="KW-0479">Metal-binding</keyword>
<dbReference type="EMBL" id="SULI01000001">
    <property type="protein sequence ID" value="TKZ22542.1"/>
    <property type="molecule type" value="Genomic_DNA"/>
</dbReference>
<dbReference type="OrthoDB" id="7360653at2"/>
<evidence type="ECO:0000259" key="17">
    <source>
        <dbReference type="Pfam" id="PF03264"/>
    </source>
</evidence>
<keyword evidence="19" id="KW-1185">Reference proteome</keyword>
<feature type="binding site" description="covalent" evidence="14">
    <location>
        <position position="184"/>
    </location>
    <ligand>
        <name>heme</name>
        <dbReference type="ChEBI" id="CHEBI:30413"/>
        <label>4</label>
    </ligand>
</feature>
<feature type="binding site" description="covalent" evidence="14">
    <location>
        <position position="91"/>
    </location>
    <ligand>
        <name>heme</name>
        <dbReference type="ChEBI" id="CHEBI:30413"/>
        <label>2</label>
    </ligand>
</feature>
<feature type="binding site" description="covalent" evidence="14">
    <location>
        <position position="155"/>
    </location>
    <ligand>
        <name>heme</name>
        <dbReference type="ChEBI" id="CHEBI:30413"/>
        <label>3</label>
    </ligand>
</feature>
<feature type="binding site" description="axial binding residue" evidence="15">
    <location>
        <position position="193"/>
    </location>
    <ligand>
        <name>heme</name>
        <dbReference type="ChEBI" id="CHEBI:30413"/>
        <label>2</label>
    </ligand>
    <ligandPart>
        <name>Fe</name>
        <dbReference type="ChEBI" id="CHEBI:18248"/>
    </ligandPart>
</feature>
<comment type="similarity">
    <text evidence="2">Belongs to the NapC/NirT/NrfH family.</text>
</comment>
<evidence type="ECO:0000256" key="3">
    <source>
        <dbReference type="ARBA" id="ARBA00022448"/>
    </source>
</evidence>
<keyword evidence="10 13" id="KW-0408">Iron</keyword>
<dbReference type="InterPro" id="IPR038266">
    <property type="entry name" value="NapC/NirT_cytc_sf"/>
</dbReference>
<feature type="transmembrane region" description="Helical" evidence="16">
    <location>
        <begin position="20"/>
        <end position="45"/>
    </location>
</feature>
<comment type="function">
    <text evidence="12">Mediates electron flow from quinones to the NapAB complex.</text>
</comment>
<keyword evidence="5 13" id="KW-0349">Heme</keyword>
<dbReference type="PIRSF" id="PIRSF000013">
    <property type="entry name" value="4_hem_cytochrm_NapC"/>
    <property type="match status" value="1"/>
</dbReference>
<keyword evidence="11 16" id="KW-0472">Membrane</keyword>
<evidence type="ECO:0000313" key="18">
    <source>
        <dbReference type="EMBL" id="TKZ22542.1"/>
    </source>
</evidence>
<keyword evidence="6 16" id="KW-0812">Transmembrane</keyword>
<keyword evidence="8 13" id="KW-0249">Electron transport</keyword>
<organism evidence="18 19">
    <name type="scientific">Shimia litoralis</name>
    <dbReference type="NCBI Taxonomy" id="420403"/>
    <lineage>
        <taxon>Bacteria</taxon>
        <taxon>Pseudomonadati</taxon>
        <taxon>Pseudomonadota</taxon>
        <taxon>Alphaproteobacteria</taxon>
        <taxon>Rhodobacterales</taxon>
        <taxon>Roseobacteraceae</taxon>
    </lineage>
</organism>
<protein>
    <recommendedName>
        <fullName evidence="13">Cytochrome c-type protein</fullName>
    </recommendedName>
</protein>
<dbReference type="Gene3D" id="1.10.3820.10">
    <property type="entry name" value="Di-heme elbow motif domain"/>
    <property type="match status" value="1"/>
</dbReference>
<dbReference type="Pfam" id="PF03264">
    <property type="entry name" value="Cytochrom_NNT"/>
    <property type="match status" value="1"/>
</dbReference>
<accession>A0A4U7N972</accession>
<evidence type="ECO:0000256" key="14">
    <source>
        <dbReference type="PIRSR" id="PIRSR000013-1"/>
    </source>
</evidence>
<reference evidence="18 19" key="1">
    <citation type="submission" date="2019-04" db="EMBL/GenBank/DDBJ databases">
        <title>Genome sequence of Pelagicola litoralis CL-ES2.</title>
        <authorList>
            <person name="Cao J."/>
        </authorList>
    </citation>
    <scope>NUCLEOTIDE SEQUENCE [LARGE SCALE GENOMIC DNA]</scope>
    <source>
        <strain evidence="18 19">CL-ES2</strain>
    </source>
</reference>
<sequence length="213" mass="24484">MTDNNTPDPRPGFIVRTWKWFWSPTGVISLGALLIAGFLTGIFFWGGFHWALEATNNEQFCISCHEMNDTPYAEYQGTVHQNNSSGVRATCPDCHVPKEWGPKMIRKVQASQELYGHFVSGFVDTPEKFEEHRLYLAKRVWTAMKKTDSRECRNCHKFEYMDFTQQENRAAENHQKALDEGKTCIDCHQGIAHSLPEGYLDGYKEVAKKFEGH</sequence>
<evidence type="ECO:0000256" key="15">
    <source>
        <dbReference type="PIRSR" id="PIRSR000013-2"/>
    </source>
</evidence>
<dbReference type="SUPFAM" id="SSF48695">
    <property type="entry name" value="Multiheme cytochromes"/>
    <property type="match status" value="1"/>
</dbReference>
<gene>
    <name evidence="18" type="ORF">FAP39_01325</name>
</gene>
<dbReference type="GO" id="GO:0005886">
    <property type="term" value="C:plasma membrane"/>
    <property type="evidence" value="ECO:0007669"/>
    <property type="project" value="UniProtKB-SubCell"/>
</dbReference>
<evidence type="ECO:0000256" key="4">
    <source>
        <dbReference type="ARBA" id="ARBA00022475"/>
    </source>
</evidence>
<feature type="binding site" description="covalent" evidence="14">
    <location>
        <position position="64"/>
    </location>
    <ligand>
        <name>heme</name>
        <dbReference type="ChEBI" id="CHEBI:30413"/>
        <label>1</label>
    </ligand>
</feature>
<comment type="subcellular location">
    <subcellularLocation>
        <location evidence="1">Cell membrane</location>
        <topology evidence="1">Single-pass membrane protein</topology>
    </subcellularLocation>
</comment>
<dbReference type="GO" id="GO:0009055">
    <property type="term" value="F:electron transfer activity"/>
    <property type="evidence" value="ECO:0007669"/>
    <property type="project" value="TreeGrafter"/>
</dbReference>
<dbReference type="InterPro" id="IPR036280">
    <property type="entry name" value="Multihaem_cyt_sf"/>
</dbReference>
<feature type="binding site" description="axial binding residue" evidence="15">
    <location>
        <position position="113"/>
    </location>
    <ligand>
        <name>heme</name>
        <dbReference type="ChEBI" id="CHEBI:30413"/>
        <label>1</label>
    </ligand>
    <ligandPart>
        <name>Fe</name>
        <dbReference type="ChEBI" id="CHEBI:18248"/>
    </ligandPart>
</feature>
<dbReference type="FunFam" id="1.10.3820.10:FF:000001">
    <property type="entry name" value="Cytochrome c-type protein"/>
    <property type="match status" value="1"/>
</dbReference>
<comment type="caution">
    <text evidence="18">The sequence shown here is derived from an EMBL/GenBank/DDBJ whole genome shotgun (WGS) entry which is preliminary data.</text>
</comment>
<feature type="binding site" description="covalent" evidence="14">
    <location>
        <position position="61"/>
    </location>
    <ligand>
        <name>heme</name>
        <dbReference type="ChEBI" id="CHEBI:30413"/>
        <label>1</label>
    </ligand>
</feature>
<feature type="binding site" description="covalent" evidence="14">
    <location>
        <position position="94"/>
    </location>
    <ligand>
        <name>heme</name>
        <dbReference type="ChEBI" id="CHEBI:30413"/>
        <label>2</label>
    </ligand>
</feature>
<dbReference type="GO" id="GO:0046872">
    <property type="term" value="F:metal ion binding"/>
    <property type="evidence" value="ECO:0007669"/>
    <property type="project" value="UniProtKB-KW"/>
</dbReference>
<comment type="PTM">
    <text evidence="13">Binds 4 heme groups per subunit.</text>
</comment>
<feature type="domain" description="NapC/NirT cytochrome c N-terminal" evidence="17">
    <location>
        <begin position="27"/>
        <end position="197"/>
    </location>
</feature>
<dbReference type="GO" id="GO:0020037">
    <property type="term" value="F:heme binding"/>
    <property type="evidence" value="ECO:0007669"/>
    <property type="project" value="InterPro"/>
</dbReference>
<comment type="cofactor">
    <cofactor evidence="14">
        <name>heme</name>
        <dbReference type="ChEBI" id="CHEBI:30413"/>
    </cofactor>
    <text evidence="14">Binds 4 heme groups per subunit.</text>
</comment>
<evidence type="ECO:0000256" key="13">
    <source>
        <dbReference type="PIRNR" id="PIRNR000013"/>
    </source>
</evidence>
<evidence type="ECO:0000256" key="10">
    <source>
        <dbReference type="ARBA" id="ARBA00023004"/>
    </source>
</evidence>
<evidence type="ECO:0000313" key="19">
    <source>
        <dbReference type="Proteomes" id="UP000306575"/>
    </source>
</evidence>
<feature type="binding site" description="covalent" evidence="14">
    <location>
        <position position="187"/>
    </location>
    <ligand>
        <name>heme</name>
        <dbReference type="ChEBI" id="CHEBI:30413"/>
        <label>4</label>
    </ligand>
</feature>
<dbReference type="AlphaFoldDB" id="A0A4U7N972"/>
<feature type="binding site" description="axial binding residue" evidence="15">
    <location>
        <position position="188"/>
    </location>
    <ligand>
        <name>heme</name>
        <dbReference type="ChEBI" id="CHEBI:30413"/>
        <label>4</label>
    </ligand>
    <ligandPart>
        <name>Fe</name>
        <dbReference type="ChEBI" id="CHEBI:18248"/>
    </ligandPart>
</feature>
<evidence type="ECO:0000256" key="11">
    <source>
        <dbReference type="ARBA" id="ARBA00023136"/>
    </source>
</evidence>
<evidence type="ECO:0000256" key="9">
    <source>
        <dbReference type="ARBA" id="ARBA00022989"/>
    </source>
</evidence>
<dbReference type="InterPro" id="IPR024717">
    <property type="entry name" value="NapC/NirT/NrfH"/>
</dbReference>
<feature type="binding site" description="axial binding residue" evidence="15">
    <location>
        <position position="156"/>
    </location>
    <ligand>
        <name>heme</name>
        <dbReference type="ChEBI" id="CHEBI:30413"/>
        <label>3</label>
    </ligand>
    <ligandPart>
        <name>Fe</name>
        <dbReference type="ChEBI" id="CHEBI:18248"/>
    </ligandPart>
</feature>
<dbReference type="PANTHER" id="PTHR30333:SF1">
    <property type="entry name" value="CYTOCHROME C-TYPE PROTEIN NAPC"/>
    <property type="match status" value="1"/>
</dbReference>
<evidence type="ECO:0000256" key="12">
    <source>
        <dbReference type="ARBA" id="ARBA00055242"/>
    </source>
</evidence>
<feature type="binding site" description="covalent" evidence="14">
    <location>
        <position position="152"/>
    </location>
    <ligand>
        <name>heme</name>
        <dbReference type="ChEBI" id="CHEBI:30413"/>
        <label>3</label>
    </ligand>
</feature>
<keyword evidence="9 16" id="KW-1133">Transmembrane helix</keyword>
<evidence type="ECO:0000256" key="6">
    <source>
        <dbReference type="ARBA" id="ARBA00022692"/>
    </source>
</evidence>
<keyword evidence="3 13" id="KW-0813">Transport</keyword>
<dbReference type="PANTHER" id="PTHR30333">
    <property type="entry name" value="CYTOCHROME C-TYPE PROTEIN"/>
    <property type="match status" value="1"/>
</dbReference>
<evidence type="ECO:0000256" key="2">
    <source>
        <dbReference type="ARBA" id="ARBA00007395"/>
    </source>
</evidence>
<dbReference type="InterPro" id="IPR051174">
    <property type="entry name" value="Cytochrome_c-type_ET"/>
</dbReference>
<evidence type="ECO:0000256" key="8">
    <source>
        <dbReference type="ARBA" id="ARBA00022982"/>
    </source>
</evidence>
<feature type="binding site" description="axial binding residue" evidence="15">
    <location>
        <position position="67"/>
    </location>
    <ligand>
        <name>heme</name>
        <dbReference type="ChEBI" id="CHEBI:30413"/>
        <label>1</label>
    </ligand>
    <ligandPart>
        <name>Fe</name>
        <dbReference type="ChEBI" id="CHEBI:18248"/>
    </ligandPart>
</feature>
<evidence type="ECO:0000256" key="5">
    <source>
        <dbReference type="ARBA" id="ARBA00022617"/>
    </source>
</evidence>
<dbReference type="GO" id="GO:0019333">
    <property type="term" value="P:denitrification pathway"/>
    <property type="evidence" value="ECO:0007669"/>
    <property type="project" value="InterPro"/>
</dbReference>
<feature type="binding site" description="axial binding residue" evidence="15">
    <location>
        <position position="95"/>
    </location>
    <ligand>
        <name>heme</name>
        <dbReference type="ChEBI" id="CHEBI:30413"/>
        <label>2</label>
    </ligand>
    <ligandPart>
        <name>Fe</name>
        <dbReference type="ChEBI" id="CHEBI:18248"/>
    </ligandPart>
</feature>
<name>A0A4U7N972_9RHOB</name>
<dbReference type="InterPro" id="IPR005126">
    <property type="entry name" value="NapC/NirT_cyt_c_N"/>
</dbReference>
<keyword evidence="4" id="KW-1003">Cell membrane</keyword>